<evidence type="ECO:0000256" key="3">
    <source>
        <dbReference type="ARBA" id="ARBA00023002"/>
    </source>
</evidence>
<dbReference type="PROSITE" id="PS00086">
    <property type="entry name" value="CYTOCHROME_P450"/>
    <property type="match status" value="1"/>
</dbReference>
<dbReference type="InterPro" id="IPR001128">
    <property type="entry name" value="Cyt_P450"/>
</dbReference>
<feature type="binding site" description="axial binding residue" evidence="5">
    <location>
        <position position="475"/>
    </location>
    <ligand>
        <name>heme</name>
        <dbReference type="ChEBI" id="CHEBI:30413"/>
    </ligand>
    <ligandPart>
        <name>Fe</name>
        <dbReference type="ChEBI" id="CHEBI:18248"/>
    </ligandPart>
</feature>
<dbReference type="PRINTS" id="PR00463">
    <property type="entry name" value="EP450I"/>
</dbReference>
<evidence type="ECO:0000313" key="8">
    <source>
        <dbReference type="EMBL" id="KAF2819440.1"/>
    </source>
</evidence>
<keyword evidence="2 5" id="KW-0479">Metal-binding</keyword>
<dbReference type="GO" id="GO:0016705">
    <property type="term" value="F:oxidoreductase activity, acting on paired donors, with incorporation or reduction of molecular oxygen"/>
    <property type="evidence" value="ECO:0007669"/>
    <property type="project" value="InterPro"/>
</dbReference>
<dbReference type="SUPFAM" id="SSF48264">
    <property type="entry name" value="Cytochrome P450"/>
    <property type="match status" value="1"/>
</dbReference>
<keyword evidence="7" id="KW-0472">Membrane</keyword>
<dbReference type="AlphaFoldDB" id="A0A6A6ZEK2"/>
<evidence type="ECO:0000313" key="9">
    <source>
        <dbReference type="Proteomes" id="UP000799424"/>
    </source>
</evidence>
<comment type="similarity">
    <text evidence="1 6">Belongs to the cytochrome P450 family.</text>
</comment>
<dbReference type="InterPro" id="IPR036396">
    <property type="entry name" value="Cyt_P450_sf"/>
</dbReference>
<comment type="cofactor">
    <cofactor evidence="5">
        <name>heme</name>
        <dbReference type="ChEBI" id="CHEBI:30413"/>
    </cofactor>
</comment>
<organism evidence="8 9">
    <name type="scientific">Ophiobolus disseminans</name>
    <dbReference type="NCBI Taxonomy" id="1469910"/>
    <lineage>
        <taxon>Eukaryota</taxon>
        <taxon>Fungi</taxon>
        <taxon>Dikarya</taxon>
        <taxon>Ascomycota</taxon>
        <taxon>Pezizomycotina</taxon>
        <taxon>Dothideomycetes</taxon>
        <taxon>Pleosporomycetidae</taxon>
        <taxon>Pleosporales</taxon>
        <taxon>Pleosporineae</taxon>
        <taxon>Phaeosphaeriaceae</taxon>
        <taxon>Ophiobolus</taxon>
    </lineage>
</organism>
<dbReference type="InterPro" id="IPR050364">
    <property type="entry name" value="Cytochrome_P450_fung"/>
</dbReference>
<dbReference type="PANTHER" id="PTHR46300:SF5">
    <property type="entry name" value="CYTOCHROME P450"/>
    <property type="match status" value="1"/>
</dbReference>
<dbReference type="OrthoDB" id="1470350at2759"/>
<proteinExistence type="inferred from homology"/>
<dbReference type="GO" id="GO:0020037">
    <property type="term" value="F:heme binding"/>
    <property type="evidence" value="ECO:0007669"/>
    <property type="project" value="InterPro"/>
</dbReference>
<sequence length="541" mass="61063">MNYQENNATNTRSNSFIYSTAVSTPARAYPYLFFTIACLLLASIVQHVKALLTHAKRRSRLPPGPWGFPLIGSVFSIGLFPERTLDRWARKYGPLYSVTMGKELFIVLSSPDVVKDLVITNGNVFSDRQVNIRNHEVFAGRGVTATHYGDEHWRKHRRLSSVWLNQKAVDRYTHVLDFEATDMLKALYADSKNGTVALSPQTYEGRCALNNMLTIVLGTRTTSIHDPFIKTALRIAREFMNVSAPMSNLVDFVPLFLKKAFPWSLKLRGEKLHRDMMKLYGTMIDEIAATMASGTDVPDSLVKYLLSVRDAEALTDSDIKLLVCAFMIGGVETTASVMQWFTALIPSYPDVQRKAQDELDRVVGRGRLPTVADEANLPYVHAIIKEVERCFNPIWLGTPHATSQDFEYEGKLIPKGATVVLNTWSMQHSPDRWDRPLEFDPERYTSDPLLSSASVNSADPNARDHWMFGAGRRVCPGMLLAEREIFLVVSRLLWAFDMQEFEGRRTDLNRYDGLSARSPVPFVMRLTPRFEGVGEVLGRVG</sequence>
<gene>
    <name evidence="8" type="ORF">CC86DRAFT_307267</name>
</gene>
<dbReference type="PANTHER" id="PTHR46300">
    <property type="entry name" value="P450, PUTATIVE (EUROFUNG)-RELATED-RELATED"/>
    <property type="match status" value="1"/>
</dbReference>
<keyword evidence="3 6" id="KW-0560">Oxidoreductase</keyword>
<dbReference type="Gene3D" id="1.10.630.10">
    <property type="entry name" value="Cytochrome P450"/>
    <property type="match status" value="1"/>
</dbReference>
<keyword evidence="4 5" id="KW-0408">Iron</keyword>
<dbReference type="GO" id="GO:0005506">
    <property type="term" value="F:iron ion binding"/>
    <property type="evidence" value="ECO:0007669"/>
    <property type="project" value="InterPro"/>
</dbReference>
<dbReference type="InterPro" id="IPR002401">
    <property type="entry name" value="Cyt_P450_E_grp-I"/>
</dbReference>
<dbReference type="Pfam" id="PF00067">
    <property type="entry name" value="p450"/>
    <property type="match status" value="1"/>
</dbReference>
<protein>
    <submittedName>
        <fullName evidence="8">Cytochrome P450</fullName>
    </submittedName>
</protein>
<evidence type="ECO:0000256" key="2">
    <source>
        <dbReference type="ARBA" id="ARBA00022723"/>
    </source>
</evidence>
<dbReference type="GO" id="GO:0004497">
    <property type="term" value="F:monooxygenase activity"/>
    <property type="evidence" value="ECO:0007669"/>
    <property type="project" value="UniProtKB-KW"/>
</dbReference>
<evidence type="ECO:0000256" key="6">
    <source>
        <dbReference type="RuleBase" id="RU000461"/>
    </source>
</evidence>
<dbReference type="Proteomes" id="UP000799424">
    <property type="component" value="Unassembled WGS sequence"/>
</dbReference>
<feature type="transmembrane region" description="Helical" evidence="7">
    <location>
        <begin position="28"/>
        <end position="52"/>
    </location>
</feature>
<evidence type="ECO:0000256" key="1">
    <source>
        <dbReference type="ARBA" id="ARBA00010617"/>
    </source>
</evidence>
<keyword evidence="7" id="KW-1133">Transmembrane helix</keyword>
<dbReference type="EMBL" id="MU006245">
    <property type="protein sequence ID" value="KAF2819440.1"/>
    <property type="molecule type" value="Genomic_DNA"/>
</dbReference>
<keyword evidence="6" id="KW-0503">Monooxygenase</keyword>
<keyword evidence="7" id="KW-0812">Transmembrane</keyword>
<name>A0A6A6ZEK2_9PLEO</name>
<dbReference type="CDD" id="cd11065">
    <property type="entry name" value="CYP64-like"/>
    <property type="match status" value="1"/>
</dbReference>
<reference evidence="8" key="1">
    <citation type="journal article" date="2020" name="Stud. Mycol.">
        <title>101 Dothideomycetes genomes: a test case for predicting lifestyles and emergence of pathogens.</title>
        <authorList>
            <person name="Haridas S."/>
            <person name="Albert R."/>
            <person name="Binder M."/>
            <person name="Bloem J."/>
            <person name="Labutti K."/>
            <person name="Salamov A."/>
            <person name="Andreopoulos B."/>
            <person name="Baker S."/>
            <person name="Barry K."/>
            <person name="Bills G."/>
            <person name="Bluhm B."/>
            <person name="Cannon C."/>
            <person name="Castanera R."/>
            <person name="Culley D."/>
            <person name="Daum C."/>
            <person name="Ezra D."/>
            <person name="Gonzalez J."/>
            <person name="Henrissat B."/>
            <person name="Kuo A."/>
            <person name="Liang C."/>
            <person name="Lipzen A."/>
            <person name="Lutzoni F."/>
            <person name="Magnuson J."/>
            <person name="Mondo S."/>
            <person name="Nolan M."/>
            <person name="Ohm R."/>
            <person name="Pangilinan J."/>
            <person name="Park H.-J."/>
            <person name="Ramirez L."/>
            <person name="Alfaro M."/>
            <person name="Sun H."/>
            <person name="Tritt A."/>
            <person name="Yoshinaga Y."/>
            <person name="Zwiers L.-H."/>
            <person name="Turgeon B."/>
            <person name="Goodwin S."/>
            <person name="Spatafora J."/>
            <person name="Crous P."/>
            <person name="Grigoriev I."/>
        </authorList>
    </citation>
    <scope>NUCLEOTIDE SEQUENCE</scope>
    <source>
        <strain evidence="8">CBS 113818</strain>
    </source>
</reference>
<evidence type="ECO:0000256" key="5">
    <source>
        <dbReference type="PIRSR" id="PIRSR602401-1"/>
    </source>
</evidence>
<keyword evidence="5 6" id="KW-0349">Heme</keyword>
<dbReference type="InterPro" id="IPR017972">
    <property type="entry name" value="Cyt_P450_CS"/>
</dbReference>
<dbReference type="PRINTS" id="PR00385">
    <property type="entry name" value="P450"/>
</dbReference>
<accession>A0A6A6ZEK2</accession>
<evidence type="ECO:0000256" key="4">
    <source>
        <dbReference type="ARBA" id="ARBA00023004"/>
    </source>
</evidence>
<keyword evidence="9" id="KW-1185">Reference proteome</keyword>
<evidence type="ECO:0000256" key="7">
    <source>
        <dbReference type="SAM" id="Phobius"/>
    </source>
</evidence>